<dbReference type="AlphaFoldDB" id="A0A8J5M195"/>
<keyword evidence="2" id="KW-1185">Reference proteome</keyword>
<dbReference type="EMBL" id="JAENGY010002656">
    <property type="protein sequence ID" value="KAG6943580.1"/>
    <property type="molecule type" value="Genomic_DNA"/>
</dbReference>
<reference evidence="1" key="1">
    <citation type="submission" date="2021-01" db="EMBL/GenBank/DDBJ databases">
        <title>Phytophthora aleatoria, a newly-described species from Pinus radiata is distinct from Phytophthora cactorum isolates based on comparative genomics.</title>
        <authorList>
            <person name="Mcdougal R."/>
            <person name="Panda P."/>
            <person name="Williams N."/>
            <person name="Studholme D.J."/>
        </authorList>
    </citation>
    <scope>NUCLEOTIDE SEQUENCE</scope>
    <source>
        <strain evidence="1">NZFS 4037</strain>
    </source>
</reference>
<comment type="caution">
    <text evidence="1">The sequence shown here is derived from an EMBL/GenBank/DDBJ whole genome shotgun (WGS) entry which is preliminary data.</text>
</comment>
<evidence type="ECO:0000313" key="1">
    <source>
        <dbReference type="EMBL" id="KAG6943580.1"/>
    </source>
</evidence>
<proteinExistence type="predicted"/>
<gene>
    <name evidence="1" type="ORF">JG688_00017536</name>
</gene>
<dbReference type="Proteomes" id="UP000709295">
    <property type="component" value="Unassembled WGS sequence"/>
</dbReference>
<accession>A0A8J5M195</accession>
<evidence type="ECO:0000313" key="2">
    <source>
        <dbReference type="Proteomes" id="UP000709295"/>
    </source>
</evidence>
<name>A0A8J5M195_9STRA</name>
<sequence>MYAGSYPSLNPVADPTGRRLLEGITAPSVLAGSPIDDDVLYRTMLERECREFHREMLSQDELLAAVVREHAILTEHVGAKIPGDLPAADTPNVT</sequence>
<protein>
    <submittedName>
        <fullName evidence="1">Uncharacterized protein</fullName>
    </submittedName>
</protein>
<organism evidence="1 2">
    <name type="scientific">Phytophthora aleatoria</name>
    <dbReference type="NCBI Taxonomy" id="2496075"/>
    <lineage>
        <taxon>Eukaryota</taxon>
        <taxon>Sar</taxon>
        <taxon>Stramenopiles</taxon>
        <taxon>Oomycota</taxon>
        <taxon>Peronosporomycetes</taxon>
        <taxon>Peronosporales</taxon>
        <taxon>Peronosporaceae</taxon>
        <taxon>Phytophthora</taxon>
    </lineage>
</organism>